<proteinExistence type="predicted"/>
<accession>A0A5P1EFH6</accession>
<sequence>MMRSGSEVGCDVSGVGNEAGLRAVKAEAGDDGGGMRYVRLRERECGPKTMVLASQVSQTSKRMMPLRPLCPPRRNNGEQLIIQTKCRSGPPRGRIVRKT</sequence>
<gene>
    <name evidence="2" type="ORF">A4U43_C07F28370</name>
</gene>
<dbReference type="EMBL" id="CM007387">
    <property type="protein sequence ID" value="ONK64648.1"/>
    <property type="molecule type" value="Genomic_DNA"/>
</dbReference>
<organism evidence="2 3">
    <name type="scientific">Asparagus officinalis</name>
    <name type="common">Garden asparagus</name>
    <dbReference type="NCBI Taxonomy" id="4686"/>
    <lineage>
        <taxon>Eukaryota</taxon>
        <taxon>Viridiplantae</taxon>
        <taxon>Streptophyta</taxon>
        <taxon>Embryophyta</taxon>
        <taxon>Tracheophyta</taxon>
        <taxon>Spermatophyta</taxon>
        <taxon>Magnoliopsida</taxon>
        <taxon>Liliopsida</taxon>
        <taxon>Asparagales</taxon>
        <taxon>Asparagaceae</taxon>
        <taxon>Asparagoideae</taxon>
        <taxon>Asparagus</taxon>
    </lineage>
</organism>
<keyword evidence="3" id="KW-1185">Reference proteome</keyword>
<evidence type="ECO:0000313" key="2">
    <source>
        <dbReference type="EMBL" id="ONK64648.1"/>
    </source>
</evidence>
<reference evidence="3" key="1">
    <citation type="journal article" date="2017" name="Nat. Commun.">
        <title>The asparagus genome sheds light on the origin and evolution of a young Y chromosome.</title>
        <authorList>
            <person name="Harkess A."/>
            <person name="Zhou J."/>
            <person name="Xu C."/>
            <person name="Bowers J.E."/>
            <person name="Van der Hulst R."/>
            <person name="Ayyampalayam S."/>
            <person name="Mercati F."/>
            <person name="Riccardi P."/>
            <person name="McKain M.R."/>
            <person name="Kakrana A."/>
            <person name="Tang H."/>
            <person name="Ray J."/>
            <person name="Groenendijk J."/>
            <person name="Arikit S."/>
            <person name="Mathioni S.M."/>
            <person name="Nakano M."/>
            <person name="Shan H."/>
            <person name="Telgmann-Rauber A."/>
            <person name="Kanno A."/>
            <person name="Yue Z."/>
            <person name="Chen H."/>
            <person name="Li W."/>
            <person name="Chen Y."/>
            <person name="Xu X."/>
            <person name="Zhang Y."/>
            <person name="Luo S."/>
            <person name="Chen H."/>
            <person name="Gao J."/>
            <person name="Mao Z."/>
            <person name="Pires J.C."/>
            <person name="Luo M."/>
            <person name="Kudrna D."/>
            <person name="Wing R.A."/>
            <person name="Meyers B.C."/>
            <person name="Yi K."/>
            <person name="Kong H."/>
            <person name="Lavrijsen P."/>
            <person name="Sunseri F."/>
            <person name="Falavigna A."/>
            <person name="Ye Y."/>
            <person name="Leebens-Mack J.H."/>
            <person name="Chen G."/>
        </authorList>
    </citation>
    <scope>NUCLEOTIDE SEQUENCE [LARGE SCALE GENOMIC DNA]</scope>
    <source>
        <strain evidence="3">cv. DH0086</strain>
    </source>
</reference>
<dbReference type="Gramene" id="ONK64648">
    <property type="protein sequence ID" value="ONK64648"/>
    <property type="gene ID" value="A4U43_C07F28370"/>
</dbReference>
<name>A0A5P1EFH6_ASPOF</name>
<feature type="region of interest" description="Disordered" evidence="1">
    <location>
        <begin position="54"/>
        <end position="77"/>
    </location>
</feature>
<protein>
    <submittedName>
        <fullName evidence="2">Uncharacterized protein</fullName>
    </submittedName>
</protein>
<dbReference type="AlphaFoldDB" id="A0A5P1EFH6"/>
<evidence type="ECO:0000256" key="1">
    <source>
        <dbReference type="SAM" id="MobiDB-lite"/>
    </source>
</evidence>
<dbReference type="Proteomes" id="UP000243459">
    <property type="component" value="Chromosome 7"/>
</dbReference>
<evidence type="ECO:0000313" key="3">
    <source>
        <dbReference type="Proteomes" id="UP000243459"/>
    </source>
</evidence>